<evidence type="ECO:0000256" key="1">
    <source>
        <dbReference type="ARBA" id="ARBA00008520"/>
    </source>
</evidence>
<dbReference type="CDD" id="cd13543">
    <property type="entry name" value="PBP2_Fbp"/>
    <property type="match status" value="1"/>
</dbReference>
<dbReference type="GO" id="GO:0055085">
    <property type="term" value="P:transmembrane transport"/>
    <property type="evidence" value="ECO:0007669"/>
    <property type="project" value="InterPro"/>
</dbReference>
<dbReference type="GO" id="GO:0046872">
    <property type="term" value="F:metal ion binding"/>
    <property type="evidence" value="ECO:0007669"/>
    <property type="project" value="UniProtKB-KW"/>
</dbReference>
<evidence type="ECO:0000256" key="6">
    <source>
        <dbReference type="ARBA" id="ARBA00023004"/>
    </source>
</evidence>
<evidence type="ECO:0000256" key="4">
    <source>
        <dbReference type="ARBA" id="ARBA00022723"/>
    </source>
</evidence>
<dbReference type="PROSITE" id="PS01037">
    <property type="entry name" value="SBP_BACTERIAL_1"/>
    <property type="match status" value="1"/>
</dbReference>
<evidence type="ECO:0000313" key="10">
    <source>
        <dbReference type="EMBL" id="RDE72996.1"/>
    </source>
</evidence>
<sequence>MKIKHFKIAALTGLMAFAGFASADITVYNGQHKEGSQAVADAFTKATGIKVTLNSAKSDQLAGQLKEEGDKTPADVFFSEQTAPFAALSDAGLLEPLSADTIKQTAHKGVPVAPKKDWVALSGRSRVVVYDHTKLSEKDMEKSVLDYATPKWKDKIGYVPTSGAFLEQVVAITKLKGKDAALKWLKGLKENGKLYAKNSVALQAVENGEVPAALINNYYWYTLAKEKGADNLKTRLYFIRHQDPGALVTYSGAAVLKGSKNKEEAKKFVDFLASKEGQQAFVSVRAEYPLRTDVVSPFNMEPYAKLEAPVVSATTAEDKDNANKLIEEAGLK</sequence>
<dbReference type="PANTHER" id="PTHR30006">
    <property type="entry name" value="THIAMINE-BINDING PERIPLASMIC PROTEIN-RELATED"/>
    <property type="match status" value="1"/>
</dbReference>
<keyword evidence="2" id="KW-0813">Transport</keyword>
<accession>A0A369YM63</accession>
<protein>
    <submittedName>
        <fullName evidence="10">Iron ABC transporter substrate-binding protein</fullName>
    </submittedName>
</protein>
<dbReference type="AlphaFoldDB" id="A0A369YM63"/>
<feature type="binding site" evidence="8">
    <location>
        <position position="218"/>
    </location>
    <ligand>
        <name>Fe cation</name>
        <dbReference type="ChEBI" id="CHEBI:24875"/>
    </ligand>
</feature>
<reference evidence="10 11" key="1">
    <citation type="submission" date="2018-05" db="EMBL/GenBank/DDBJ databases">
        <title>Draft Genome Sequences for a Diverse set of 7 Haemophilus Species.</title>
        <authorList>
            <person name="Nichols M."/>
            <person name="Topaz N."/>
            <person name="Wang X."/>
            <person name="Wang X."/>
            <person name="Boxrud D."/>
        </authorList>
    </citation>
    <scope>NUCLEOTIDE SEQUENCE [LARGE SCALE GENOMIC DNA]</scope>
    <source>
        <strain evidence="10 11">C2002001239</strain>
    </source>
</reference>
<dbReference type="InterPro" id="IPR006059">
    <property type="entry name" value="SBP"/>
</dbReference>
<keyword evidence="4 8" id="KW-0479">Metal-binding</keyword>
<organism evidence="10 11">
    <name type="scientific">Haemophilus sputorum</name>
    <dbReference type="NCBI Taxonomy" id="1078480"/>
    <lineage>
        <taxon>Bacteria</taxon>
        <taxon>Pseudomonadati</taxon>
        <taxon>Pseudomonadota</taxon>
        <taxon>Gammaproteobacteria</taxon>
        <taxon>Pasteurellales</taxon>
        <taxon>Pasteurellaceae</taxon>
        <taxon>Haemophilus</taxon>
    </lineage>
</organism>
<evidence type="ECO:0000256" key="7">
    <source>
        <dbReference type="ARBA" id="ARBA00023065"/>
    </source>
</evidence>
<comment type="caution">
    <text evidence="10">The sequence shown here is derived from an EMBL/GenBank/DDBJ whole genome shotgun (WGS) entry which is preliminary data.</text>
</comment>
<dbReference type="InterPro" id="IPR006061">
    <property type="entry name" value="SBP_1_CS"/>
</dbReference>
<feature type="binding site" evidence="8">
    <location>
        <position position="32"/>
    </location>
    <ligand>
        <name>Fe cation</name>
        <dbReference type="ChEBI" id="CHEBI:24875"/>
    </ligand>
</feature>
<dbReference type="InterPro" id="IPR026045">
    <property type="entry name" value="Ferric-bd"/>
</dbReference>
<feature type="signal peptide" evidence="9">
    <location>
        <begin position="1"/>
        <end position="23"/>
    </location>
</feature>
<dbReference type="PIRSF" id="PIRSF002825">
    <property type="entry name" value="CfbpA"/>
    <property type="match status" value="1"/>
</dbReference>
<feature type="binding site" evidence="8">
    <location>
        <position position="219"/>
    </location>
    <ligand>
        <name>Fe cation</name>
        <dbReference type="ChEBI" id="CHEBI:24875"/>
    </ligand>
</feature>
<name>A0A369YM63_9PAST</name>
<dbReference type="Gene3D" id="3.40.190.10">
    <property type="entry name" value="Periplasmic binding protein-like II"/>
    <property type="match status" value="2"/>
</dbReference>
<keyword evidence="6 8" id="KW-0408">Iron</keyword>
<dbReference type="Pfam" id="PF01547">
    <property type="entry name" value="SBP_bac_1"/>
    <property type="match status" value="1"/>
</dbReference>
<keyword evidence="5 9" id="KW-0732">Signal</keyword>
<comment type="similarity">
    <text evidence="1">Belongs to the bacterial solute-binding protein 1 family.</text>
</comment>
<dbReference type="GO" id="GO:0030288">
    <property type="term" value="C:outer membrane-bounded periplasmic space"/>
    <property type="evidence" value="ECO:0007669"/>
    <property type="project" value="TreeGrafter"/>
</dbReference>
<evidence type="ECO:0000256" key="2">
    <source>
        <dbReference type="ARBA" id="ARBA00022448"/>
    </source>
</evidence>
<keyword evidence="3" id="KW-0410">Iron transport</keyword>
<dbReference type="EMBL" id="QEPN01000002">
    <property type="protein sequence ID" value="RDE72996.1"/>
    <property type="molecule type" value="Genomic_DNA"/>
</dbReference>
<evidence type="ECO:0000256" key="5">
    <source>
        <dbReference type="ARBA" id="ARBA00022729"/>
    </source>
</evidence>
<evidence type="ECO:0000313" key="11">
    <source>
        <dbReference type="Proteomes" id="UP000253872"/>
    </source>
</evidence>
<dbReference type="STRING" id="1035839.GCA_000238795_01506"/>
<dbReference type="PANTHER" id="PTHR30006:SF15">
    <property type="entry name" value="IRON-UTILIZATION PERIPLASMIC PROTEIN"/>
    <property type="match status" value="1"/>
</dbReference>
<evidence type="ECO:0000256" key="9">
    <source>
        <dbReference type="SAM" id="SignalP"/>
    </source>
</evidence>
<gene>
    <name evidence="10" type="ORF">DPV93_02600</name>
</gene>
<feature type="chain" id="PRO_5016902228" evidence="9">
    <location>
        <begin position="24"/>
        <end position="332"/>
    </location>
</feature>
<dbReference type="RefSeq" id="WP_111401959.1">
    <property type="nucleotide sequence ID" value="NZ_QEPN01000002.1"/>
</dbReference>
<dbReference type="Proteomes" id="UP000253872">
    <property type="component" value="Unassembled WGS sequence"/>
</dbReference>
<proteinExistence type="inferred from homology"/>
<evidence type="ECO:0000256" key="8">
    <source>
        <dbReference type="PIRSR" id="PIRSR002825-1"/>
    </source>
</evidence>
<dbReference type="SUPFAM" id="SSF53850">
    <property type="entry name" value="Periplasmic binding protein-like II"/>
    <property type="match status" value="1"/>
</dbReference>
<feature type="binding site" evidence="8">
    <location>
        <position position="80"/>
    </location>
    <ligand>
        <name>Fe cation</name>
        <dbReference type="ChEBI" id="CHEBI:24875"/>
    </ligand>
</feature>
<keyword evidence="7" id="KW-0406">Ion transport</keyword>
<dbReference type="GO" id="GO:0006826">
    <property type="term" value="P:iron ion transport"/>
    <property type="evidence" value="ECO:0007669"/>
    <property type="project" value="UniProtKB-KW"/>
</dbReference>
<evidence type="ECO:0000256" key="3">
    <source>
        <dbReference type="ARBA" id="ARBA00022496"/>
    </source>
</evidence>